<comment type="similarity">
    <text evidence="3">Belongs to the RNase PH family.</text>
</comment>
<keyword evidence="11" id="KW-1185">Reference proteome</keyword>
<keyword evidence="4" id="KW-0963">Cytoplasm</keyword>
<feature type="domain" description="Exoribonuclease phosphorolytic" evidence="9">
    <location>
        <begin position="2"/>
        <end position="133"/>
    </location>
</feature>
<dbReference type="eggNOG" id="KOG1068">
    <property type="taxonomic scope" value="Eukaryota"/>
</dbReference>
<accession>A0A0D2X210</accession>
<sequence length="229" mass="24000">MSTGTVSHANGSAYLELAGTRVMAAVYGPRENTRAGGLQQFNEQAVLQCDVARAPFASPRDDARIGTDANTSAAAADRQFATSVATALQSSVRLEKYAKSSIDLFVTIIGDDGGALAASINCCTLALADAGIEMNDMVTAASVALAANTNIVLWDPTHLEESRASAIATQALRVSDNLVTLLDQSGESSLKLSVKALEACSSMSVQLHGLMQQTLVSSLLERRKQQLLP</sequence>
<dbReference type="GO" id="GO:0000176">
    <property type="term" value="C:nuclear exosome (RNase complex)"/>
    <property type="evidence" value="ECO:0007669"/>
    <property type="project" value="TreeGrafter"/>
</dbReference>
<evidence type="ECO:0000256" key="8">
    <source>
        <dbReference type="ARBA" id="ARBA00023242"/>
    </source>
</evidence>
<evidence type="ECO:0000256" key="1">
    <source>
        <dbReference type="ARBA" id="ARBA00004123"/>
    </source>
</evidence>
<evidence type="ECO:0000256" key="7">
    <source>
        <dbReference type="ARBA" id="ARBA00022884"/>
    </source>
</evidence>
<evidence type="ECO:0000256" key="3">
    <source>
        <dbReference type="ARBA" id="ARBA00006678"/>
    </source>
</evidence>
<dbReference type="InterPro" id="IPR001247">
    <property type="entry name" value="ExoRNase_PH_dom1"/>
</dbReference>
<dbReference type="InterPro" id="IPR020568">
    <property type="entry name" value="Ribosomal_Su5_D2-typ_SF"/>
</dbReference>
<dbReference type="OrthoDB" id="2504340at2759"/>
<evidence type="ECO:0000313" key="11">
    <source>
        <dbReference type="Proteomes" id="UP000008743"/>
    </source>
</evidence>
<dbReference type="GO" id="GO:0016075">
    <property type="term" value="P:rRNA catabolic process"/>
    <property type="evidence" value="ECO:0007669"/>
    <property type="project" value="TreeGrafter"/>
</dbReference>
<dbReference type="Gene3D" id="3.30.230.70">
    <property type="entry name" value="GHMP Kinase, N-terminal domain"/>
    <property type="match status" value="1"/>
</dbReference>
<evidence type="ECO:0000256" key="5">
    <source>
        <dbReference type="ARBA" id="ARBA00022552"/>
    </source>
</evidence>
<dbReference type="InterPro" id="IPR036345">
    <property type="entry name" value="ExoRNase_PH_dom2_sf"/>
</dbReference>
<dbReference type="InterPro" id="IPR027408">
    <property type="entry name" value="PNPase/RNase_PH_dom_sf"/>
</dbReference>
<dbReference type="GO" id="GO:0003723">
    <property type="term" value="F:RNA binding"/>
    <property type="evidence" value="ECO:0007669"/>
    <property type="project" value="UniProtKB-KW"/>
</dbReference>
<dbReference type="AlphaFoldDB" id="A0A0D2X210"/>
<protein>
    <recommendedName>
        <fullName evidence="9">Exoribonuclease phosphorolytic domain-containing protein</fullName>
    </recommendedName>
</protein>
<dbReference type="PANTHER" id="PTHR11953">
    <property type="entry name" value="EXOSOME COMPLEX COMPONENT"/>
    <property type="match status" value="1"/>
</dbReference>
<dbReference type="InterPro" id="IPR050080">
    <property type="entry name" value="RNase_PH"/>
</dbReference>
<dbReference type="GO" id="GO:0071051">
    <property type="term" value="P:poly(A)-dependent snoRNA 3'-end processing"/>
    <property type="evidence" value="ECO:0007669"/>
    <property type="project" value="TreeGrafter"/>
</dbReference>
<dbReference type="GO" id="GO:0006364">
    <property type="term" value="P:rRNA processing"/>
    <property type="evidence" value="ECO:0007669"/>
    <property type="project" value="UniProtKB-KW"/>
</dbReference>
<dbReference type="GO" id="GO:0005730">
    <property type="term" value="C:nucleolus"/>
    <property type="evidence" value="ECO:0007669"/>
    <property type="project" value="TreeGrafter"/>
</dbReference>
<proteinExistence type="inferred from homology"/>
<dbReference type="Pfam" id="PF01138">
    <property type="entry name" value="RNase_PH"/>
    <property type="match status" value="1"/>
</dbReference>
<dbReference type="SUPFAM" id="SSF55666">
    <property type="entry name" value="Ribonuclease PH domain 2-like"/>
    <property type="match status" value="1"/>
</dbReference>
<evidence type="ECO:0000313" key="10">
    <source>
        <dbReference type="EMBL" id="KJE91744.1"/>
    </source>
</evidence>
<dbReference type="EMBL" id="KE346363">
    <property type="protein sequence ID" value="KJE91744.1"/>
    <property type="molecule type" value="Genomic_DNA"/>
</dbReference>
<evidence type="ECO:0000256" key="4">
    <source>
        <dbReference type="ARBA" id="ARBA00022490"/>
    </source>
</evidence>
<dbReference type="CDD" id="cd11371">
    <property type="entry name" value="RNase_PH_MTR3"/>
    <property type="match status" value="1"/>
</dbReference>
<dbReference type="PhylomeDB" id="A0A0D2X210"/>
<gene>
    <name evidence="10" type="ORF">CAOG_008636</name>
</gene>
<evidence type="ECO:0000256" key="2">
    <source>
        <dbReference type="ARBA" id="ARBA00004496"/>
    </source>
</evidence>
<keyword evidence="6" id="KW-0271">Exosome</keyword>
<dbReference type="GO" id="GO:0034475">
    <property type="term" value="P:U4 snRNA 3'-end processing"/>
    <property type="evidence" value="ECO:0007669"/>
    <property type="project" value="TreeGrafter"/>
</dbReference>
<dbReference type="FunCoup" id="A0A0D2X210">
    <property type="interactions" value="125"/>
</dbReference>
<dbReference type="GO" id="GO:0071028">
    <property type="term" value="P:nuclear mRNA surveillance"/>
    <property type="evidence" value="ECO:0007669"/>
    <property type="project" value="TreeGrafter"/>
</dbReference>
<dbReference type="STRING" id="595528.A0A0D2X210"/>
<dbReference type="SUPFAM" id="SSF54211">
    <property type="entry name" value="Ribosomal protein S5 domain 2-like"/>
    <property type="match status" value="1"/>
</dbReference>
<reference evidence="11" key="1">
    <citation type="submission" date="2011-02" db="EMBL/GenBank/DDBJ databases">
        <title>The Genome Sequence of Capsaspora owczarzaki ATCC 30864.</title>
        <authorList>
            <person name="Russ C."/>
            <person name="Cuomo C."/>
            <person name="Burger G."/>
            <person name="Gray M.W."/>
            <person name="Holland P.W.H."/>
            <person name="King N."/>
            <person name="Lang F.B.F."/>
            <person name="Roger A.J."/>
            <person name="Ruiz-Trillo I."/>
            <person name="Young S.K."/>
            <person name="Zeng Q."/>
            <person name="Gargeya S."/>
            <person name="Alvarado L."/>
            <person name="Berlin A."/>
            <person name="Chapman S.B."/>
            <person name="Chen Z."/>
            <person name="Freedman E."/>
            <person name="Gellesch M."/>
            <person name="Goldberg J."/>
            <person name="Griggs A."/>
            <person name="Gujja S."/>
            <person name="Heilman E."/>
            <person name="Heiman D."/>
            <person name="Howarth C."/>
            <person name="Mehta T."/>
            <person name="Neiman D."/>
            <person name="Pearson M."/>
            <person name="Roberts A."/>
            <person name="Saif S."/>
            <person name="Shea T."/>
            <person name="Shenoy N."/>
            <person name="Sisk P."/>
            <person name="Stolte C."/>
            <person name="Sykes S."/>
            <person name="White J."/>
            <person name="Yandava C."/>
            <person name="Haas B."/>
            <person name="Nusbaum C."/>
            <person name="Birren B."/>
        </authorList>
    </citation>
    <scope>NUCLEOTIDE SEQUENCE</scope>
    <source>
        <strain evidence="11">ATCC 30864</strain>
    </source>
</reference>
<keyword evidence="5" id="KW-0698">rRNA processing</keyword>
<comment type="subcellular location">
    <subcellularLocation>
        <location evidence="2">Cytoplasm</location>
    </subcellularLocation>
    <subcellularLocation>
        <location evidence="1">Nucleus</location>
    </subcellularLocation>
</comment>
<name>A0A0D2X210_CAPO3</name>
<organism evidence="10 11">
    <name type="scientific">Capsaspora owczarzaki (strain ATCC 30864)</name>
    <dbReference type="NCBI Taxonomy" id="595528"/>
    <lineage>
        <taxon>Eukaryota</taxon>
        <taxon>Filasterea</taxon>
        <taxon>Capsaspora</taxon>
    </lineage>
</organism>
<dbReference type="Proteomes" id="UP000008743">
    <property type="component" value="Unassembled WGS sequence"/>
</dbReference>
<dbReference type="GO" id="GO:0000177">
    <property type="term" value="C:cytoplasmic exosome (RNase complex)"/>
    <property type="evidence" value="ECO:0007669"/>
    <property type="project" value="TreeGrafter"/>
</dbReference>
<evidence type="ECO:0000259" key="9">
    <source>
        <dbReference type="Pfam" id="PF01138"/>
    </source>
</evidence>
<dbReference type="PANTHER" id="PTHR11953:SF2">
    <property type="entry name" value="EXOSOME COMPLEX COMPONENT MTR3"/>
    <property type="match status" value="1"/>
</dbReference>
<evidence type="ECO:0000256" key="6">
    <source>
        <dbReference type="ARBA" id="ARBA00022835"/>
    </source>
</evidence>
<dbReference type="InParanoid" id="A0A0D2X210"/>
<keyword evidence="8" id="KW-0539">Nucleus</keyword>
<keyword evidence="7" id="KW-0694">RNA-binding</keyword>